<protein>
    <submittedName>
        <fullName evidence="2">DUF4880 domain-containing protein</fullName>
    </submittedName>
</protein>
<feature type="domain" description="FecR N-terminal" evidence="1">
    <location>
        <begin position="37"/>
        <end position="75"/>
    </location>
</feature>
<evidence type="ECO:0000259" key="1">
    <source>
        <dbReference type="Pfam" id="PF16220"/>
    </source>
</evidence>
<dbReference type="InterPro" id="IPR032623">
    <property type="entry name" value="FecR_N"/>
</dbReference>
<dbReference type="Proteomes" id="UP000639516">
    <property type="component" value="Unassembled WGS sequence"/>
</dbReference>
<dbReference type="EMBL" id="JAATTO010000030">
    <property type="protein sequence ID" value="MBC9980753.1"/>
    <property type="molecule type" value="Genomic_DNA"/>
</dbReference>
<name>A0ABR7U9M0_9BRAD</name>
<keyword evidence="3" id="KW-1185">Reference proteome</keyword>
<proteinExistence type="predicted"/>
<gene>
    <name evidence="2" type="ORF">HA482_21360</name>
</gene>
<dbReference type="RefSeq" id="WP_188102282.1">
    <property type="nucleotide sequence ID" value="NZ_JAANIH010000025.1"/>
</dbReference>
<organism evidence="2 3">
    <name type="scientific">Bradyrhizobium campsiandrae</name>
    <dbReference type="NCBI Taxonomy" id="1729892"/>
    <lineage>
        <taxon>Bacteria</taxon>
        <taxon>Pseudomonadati</taxon>
        <taxon>Pseudomonadota</taxon>
        <taxon>Alphaproteobacteria</taxon>
        <taxon>Hyphomicrobiales</taxon>
        <taxon>Nitrobacteraceae</taxon>
        <taxon>Bradyrhizobium</taxon>
    </lineage>
</organism>
<comment type="caution">
    <text evidence="2">The sequence shown here is derived from an EMBL/GenBank/DDBJ whole genome shotgun (WGS) entry which is preliminary data.</text>
</comment>
<accession>A0ABR7U9M0</accession>
<evidence type="ECO:0000313" key="2">
    <source>
        <dbReference type="EMBL" id="MBC9980753.1"/>
    </source>
</evidence>
<reference evidence="2 3" key="1">
    <citation type="journal article" date="2020" name="Arch. Microbiol.">
        <title>Bradyrhizobium campsiandrae sp. nov., a nitrogen-fixing bacterial strain isolated from a native leguminous tree from the Amazon adapted to flooded conditions.</title>
        <authorList>
            <person name="Cabral Michel D."/>
            <person name="Martins da Costa E."/>
            <person name="Azarias Guimaraes A."/>
            <person name="Soares de Carvalho T."/>
            <person name="Santos de Castro Caputo P."/>
            <person name="Willems A."/>
            <person name="de Souza Moreira F.M."/>
        </authorList>
    </citation>
    <scope>NUCLEOTIDE SEQUENCE [LARGE SCALE GENOMIC DNA]</scope>
    <source>
        <strain evidence="3">INPA 384B</strain>
    </source>
</reference>
<evidence type="ECO:0000313" key="3">
    <source>
        <dbReference type="Proteomes" id="UP000639516"/>
    </source>
</evidence>
<dbReference type="Pfam" id="PF16220">
    <property type="entry name" value="DUF4880"/>
    <property type="match status" value="1"/>
</dbReference>
<sequence length="107" mass="11884">MSFGANRLRPASAGKRWIVTVPKRSDHSKRSGSLARDAIAWVVRLNSGDATIADAERLLKWRARSSAHESAFREAVKSWRAIGSALDELGHGGSLRRQDRPRRKTPP</sequence>